<dbReference type="SMART" id="SM00895">
    <property type="entry name" value="FCD"/>
    <property type="match status" value="1"/>
</dbReference>
<proteinExistence type="predicted"/>
<dbReference type="SMART" id="SM00345">
    <property type="entry name" value="HTH_GNTR"/>
    <property type="match status" value="1"/>
</dbReference>
<dbReference type="CDD" id="cd07377">
    <property type="entry name" value="WHTH_GntR"/>
    <property type="match status" value="1"/>
</dbReference>
<evidence type="ECO:0000256" key="3">
    <source>
        <dbReference type="ARBA" id="ARBA00023163"/>
    </source>
</evidence>
<dbReference type="SUPFAM" id="SSF46785">
    <property type="entry name" value="Winged helix' DNA-binding domain"/>
    <property type="match status" value="1"/>
</dbReference>
<keyword evidence="2" id="KW-0238">DNA-binding</keyword>
<evidence type="ECO:0000256" key="1">
    <source>
        <dbReference type="ARBA" id="ARBA00023015"/>
    </source>
</evidence>
<keyword evidence="3" id="KW-0804">Transcription</keyword>
<dbReference type="SUPFAM" id="SSF48008">
    <property type="entry name" value="GntR ligand-binding domain-like"/>
    <property type="match status" value="1"/>
</dbReference>
<dbReference type="PROSITE" id="PS50949">
    <property type="entry name" value="HTH_GNTR"/>
    <property type="match status" value="1"/>
</dbReference>
<dbReference type="PRINTS" id="PR00035">
    <property type="entry name" value="HTHGNTR"/>
</dbReference>
<sequence>MGVCIRPYSNPISNQILPMAQSPIGVLREATAIDAAVADALAADAPAADALAGIRATPCAGLDSARIAAALRRSILDGAYAYGDKLPAERALARLFSTSRNTVRRALDRLEESRLIMRRVGSGTFVSHAPGGGEDEISEITSPLELIEVRLALEPDMARLAVINATPRDIERLEEALRRVEGSGPDAERFTRADQGFHQLLAECTHNPLFIWIYRRINAVRGHAQWADMKDKILTAGRIANYNRQHRALFAALRGRNIEGAVAIVTEHLRKARRDLVGAESE</sequence>
<gene>
    <name evidence="5" type="ORF">ALOHA_HF4000APKG8L7ctg1g18</name>
</gene>
<accession>B3TB84</accession>
<organism evidence="5">
    <name type="scientific">uncultured marine microorganism HF4000_APKG8L7</name>
    <dbReference type="NCBI Taxonomy" id="455556"/>
    <lineage>
        <taxon>unclassified sequences</taxon>
        <taxon>environmental samples</taxon>
    </lineage>
</organism>
<dbReference type="InterPro" id="IPR008920">
    <property type="entry name" value="TF_FadR/GntR_C"/>
</dbReference>
<dbReference type="Pfam" id="PF07729">
    <property type="entry name" value="FCD"/>
    <property type="match status" value="1"/>
</dbReference>
<dbReference type="GO" id="GO:0003677">
    <property type="term" value="F:DNA binding"/>
    <property type="evidence" value="ECO:0007669"/>
    <property type="project" value="UniProtKB-KW"/>
</dbReference>
<protein>
    <submittedName>
        <fullName evidence="5">Putative bacterial regulatory protein, gntR family protein</fullName>
    </submittedName>
</protein>
<dbReference type="EMBL" id="EU016659">
    <property type="protein sequence ID" value="ABZ09843.1"/>
    <property type="molecule type" value="Genomic_DNA"/>
</dbReference>
<evidence type="ECO:0000259" key="4">
    <source>
        <dbReference type="PROSITE" id="PS50949"/>
    </source>
</evidence>
<reference evidence="5" key="1">
    <citation type="journal article" date="2008" name="ISME J.">
        <title>Genomic patterns of recombination, clonal divergence and environment in marine microbial populations.</title>
        <authorList>
            <person name="Konstantinidis K.T."/>
            <person name="Delong E.F."/>
        </authorList>
    </citation>
    <scope>NUCLEOTIDE SEQUENCE</scope>
</reference>
<dbReference type="Gene3D" id="1.20.120.530">
    <property type="entry name" value="GntR ligand-binding domain-like"/>
    <property type="match status" value="1"/>
</dbReference>
<feature type="domain" description="HTH gntR-type" evidence="4">
    <location>
        <begin position="61"/>
        <end position="129"/>
    </location>
</feature>
<dbReference type="InterPro" id="IPR011711">
    <property type="entry name" value="GntR_C"/>
</dbReference>
<name>B3TB84_9ZZZZ</name>
<evidence type="ECO:0000313" key="5">
    <source>
        <dbReference type="EMBL" id="ABZ09843.1"/>
    </source>
</evidence>
<dbReference type="Gene3D" id="1.10.10.10">
    <property type="entry name" value="Winged helix-like DNA-binding domain superfamily/Winged helix DNA-binding domain"/>
    <property type="match status" value="1"/>
</dbReference>
<dbReference type="InterPro" id="IPR000524">
    <property type="entry name" value="Tscrpt_reg_HTH_GntR"/>
</dbReference>
<dbReference type="InterPro" id="IPR036390">
    <property type="entry name" value="WH_DNA-bd_sf"/>
</dbReference>
<evidence type="ECO:0000256" key="2">
    <source>
        <dbReference type="ARBA" id="ARBA00023125"/>
    </source>
</evidence>
<keyword evidence="1" id="KW-0805">Transcription regulation</keyword>
<dbReference type="PANTHER" id="PTHR43537:SF5">
    <property type="entry name" value="UXU OPERON TRANSCRIPTIONAL REGULATOR"/>
    <property type="match status" value="1"/>
</dbReference>
<dbReference type="GO" id="GO:0003700">
    <property type="term" value="F:DNA-binding transcription factor activity"/>
    <property type="evidence" value="ECO:0007669"/>
    <property type="project" value="InterPro"/>
</dbReference>
<dbReference type="PANTHER" id="PTHR43537">
    <property type="entry name" value="TRANSCRIPTIONAL REGULATOR, GNTR FAMILY"/>
    <property type="match status" value="1"/>
</dbReference>
<dbReference type="Pfam" id="PF00392">
    <property type="entry name" value="GntR"/>
    <property type="match status" value="1"/>
</dbReference>
<dbReference type="InterPro" id="IPR036388">
    <property type="entry name" value="WH-like_DNA-bd_sf"/>
</dbReference>
<dbReference type="AlphaFoldDB" id="B3TB84"/>